<evidence type="ECO:0000256" key="3">
    <source>
        <dbReference type="SAM" id="Phobius"/>
    </source>
</evidence>
<feature type="transmembrane region" description="Helical" evidence="3">
    <location>
        <begin position="12"/>
        <end position="40"/>
    </location>
</feature>
<protein>
    <submittedName>
        <fullName evidence="4">Prepilin-type N-terminal cleavage/methylation domain-containing protein</fullName>
    </submittedName>
</protein>
<name>A0A974NL61_PERPY</name>
<dbReference type="AlphaFoldDB" id="A0A974NL61"/>
<dbReference type="PROSITE" id="PS00409">
    <property type="entry name" value="PROKAR_NTER_METHYL"/>
    <property type="match status" value="1"/>
</dbReference>
<keyword evidence="2" id="KW-0178">Competence</keyword>
<dbReference type="InterPro" id="IPR012902">
    <property type="entry name" value="N_methyl_site"/>
</dbReference>
<sequence length="155" mass="17083">MRAKRLTLSEQGLTLIELLTVIVILGIIAAIAVPAVGGLIEKARTQSFVSNSYAVKDAATYYLKDQVANDHDVGNQITYELLVEEGFLDEIKDPDTGKLWDASANESFVKVEKEKVTSICLYGEKRKLCSRMENKQLIDGPAPISELNVELVTPK</sequence>
<evidence type="ECO:0000256" key="1">
    <source>
        <dbReference type="ARBA" id="ARBA00004241"/>
    </source>
</evidence>
<keyword evidence="5" id="KW-1185">Reference proteome</keyword>
<comment type="subcellular location">
    <subcellularLocation>
        <location evidence="1">Cell surface</location>
    </subcellularLocation>
</comment>
<gene>
    <name evidence="4" type="ORF">I6J18_19155</name>
</gene>
<dbReference type="GO" id="GO:0009986">
    <property type="term" value="C:cell surface"/>
    <property type="evidence" value="ECO:0007669"/>
    <property type="project" value="UniProtKB-SubCell"/>
</dbReference>
<keyword evidence="3" id="KW-0812">Transmembrane</keyword>
<dbReference type="KEGG" id="ppsr:I6J18_19155"/>
<dbReference type="NCBIfam" id="TIGR02532">
    <property type="entry name" value="IV_pilin_GFxxxE"/>
    <property type="match status" value="1"/>
</dbReference>
<dbReference type="SUPFAM" id="SSF54523">
    <property type="entry name" value="Pili subunits"/>
    <property type="match status" value="1"/>
</dbReference>
<dbReference type="GO" id="GO:0030420">
    <property type="term" value="P:establishment of competence for transformation"/>
    <property type="evidence" value="ECO:0007669"/>
    <property type="project" value="UniProtKB-KW"/>
</dbReference>
<accession>A0A974NL61</accession>
<dbReference type="EMBL" id="CP068053">
    <property type="protein sequence ID" value="QQS99684.1"/>
    <property type="molecule type" value="Genomic_DNA"/>
</dbReference>
<evidence type="ECO:0000256" key="2">
    <source>
        <dbReference type="ARBA" id="ARBA00023287"/>
    </source>
</evidence>
<organism evidence="4 5">
    <name type="scientific">Peribacillus psychrosaccharolyticus</name>
    <name type="common">Bacillus psychrosaccharolyticus</name>
    <dbReference type="NCBI Taxonomy" id="1407"/>
    <lineage>
        <taxon>Bacteria</taxon>
        <taxon>Bacillati</taxon>
        <taxon>Bacillota</taxon>
        <taxon>Bacilli</taxon>
        <taxon>Bacillales</taxon>
        <taxon>Bacillaceae</taxon>
        <taxon>Peribacillus</taxon>
    </lineage>
</organism>
<dbReference type="Gene3D" id="3.30.700.10">
    <property type="entry name" value="Glycoprotein, Type 4 Pilin"/>
    <property type="match status" value="1"/>
</dbReference>
<dbReference type="Pfam" id="PF07963">
    <property type="entry name" value="N_methyl"/>
    <property type="match status" value="1"/>
</dbReference>
<evidence type="ECO:0000313" key="4">
    <source>
        <dbReference type="EMBL" id="QQS99684.1"/>
    </source>
</evidence>
<reference evidence="4 5" key="1">
    <citation type="submission" date="2021-01" db="EMBL/GenBank/DDBJ databases">
        <title>FDA dAtabase for Regulatory Grade micrObial Sequences (FDA-ARGOS): Supporting development and validation of Infectious Disease Dx tests.</title>
        <authorList>
            <person name="Nelson B."/>
            <person name="Plummer A."/>
            <person name="Tallon L."/>
            <person name="Sadzewicz L."/>
            <person name="Zhao X."/>
            <person name="Boylan J."/>
            <person name="Ott S."/>
            <person name="Bowen H."/>
            <person name="Vavikolanu K."/>
            <person name="Mehta A."/>
            <person name="Aluvathingal J."/>
            <person name="Nadendla S."/>
            <person name="Myers T."/>
            <person name="Yan Y."/>
            <person name="Sichtig H."/>
        </authorList>
    </citation>
    <scope>NUCLEOTIDE SEQUENCE [LARGE SCALE GENOMIC DNA]</scope>
    <source>
        <strain evidence="4 5">FDAARGOS_1161</strain>
    </source>
</reference>
<dbReference type="Proteomes" id="UP000595254">
    <property type="component" value="Chromosome"/>
</dbReference>
<keyword evidence="3" id="KW-0472">Membrane</keyword>
<dbReference type="RefSeq" id="WP_040376219.1">
    <property type="nucleotide sequence ID" value="NZ_CP068053.1"/>
</dbReference>
<keyword evidence="3" id="KW-1133">Transmembrane helix</keyword>
<dbReference type="InterPro" id="IPR045584">
    <property type="entry name" value="Pilin-like"/>
</dbReference>
<evidence type="ECO:0000313" key="5">
    <source>
        <dbReference type="Proteomes" id="UP000595254"/>
    </source>
</evidence>
<proteinExistence type="predicted"/>